<dbReference type="PANTHER" id="PTHR33096">
    <property type="entry name" value="CXC2 DOMAIN-CONTAINING PROTEIN"/>
    <property type="match status" value="1"/>
</dbReference>
<sequence>MTDRKRRTFASKDNDVYPNVTLTCHGYIGSAPLHPSVAISVRTLSVYRQTHRVCPRLSIQAEVRKLCHLHNVPYRRYLVEQFSVAYDVYLEVLHRIDKNVNTALGHDTPNWRLLHSCPACFYKLKDETPLKPAFLCQMDGNNSLKRTHATLRGHQERQDVRCPREDYWLSPAEVDRFKDEVKSRDNNDADADDWEDQDSESDPVATCIERWRNAGPEERKRMFALFDECGIFLVACRHGMILLICDMIQSGELAKYPLAMVDKLLTVYGEDICIGYDIGCALDRTIEKSSLGPRAKESRLRLVVGAFHGHAHNRGCQLNWHPLYIEGIGRSDLEGCERTFASSNAVAPATRHASKFHRHQGIGQHFSFSDEDKYALLSK</sequence>
<evidence type="ECO:0000256" key="1">
    <source>
        <dbReference type="SAM" id="MobiDB-lite"/>
    </source>
</evidence>
<protein>
    <recommendedName>
        <fullName evidence="4">CxC1-like cysteine cluster associated with KDZ transposases domain-containing protein</fullName>
    </recommendedName>
</protein>
<dbReference type="InParanoid" id="A0A067P751"/>
<dbReference type="Proteomes" id="UP000027265">
    <property type="component" value="Unassembled WGS sequence"/>
</dbReference>
<feature type="region of interest" description="Disordered" evidence="1">
    <location>
        <begin position="180"/>
        <end position="202"/>
    </location>
</feature>
<dbReference type="OrthoDB" id="2505969at2759"/>
<dbReference type="Pfam" id="PF18758">
    <property type="entry name" value="KDZ"/>
    <property type="match status" value="1"/>
</dbReference>
<dbReference type="PANTHER" id="PTHR33096:SF1">
    <property type="entry name" value="CXC1-LIKE CYSTEINE CLUSTER ASSOCIATED WITH KDZ TRANSPOSASES DOMAIN-CONTAINING PROTEIN"/>
    <property type="match status" value="1"/>
</dbReference>
<dbReference type="EMBL" id="KL197777">
    <property type="protein sequence ID" value="KDQ49650.1"/>
    <property type="molecule type" value="Genomic_DNA"/>
</dbReference>
<gene>
    <name evidence="2" type="ORF">JAAARDRAFT_143120</name>
</gene>
<reference evidence="3" key="1">
    <citation type="journal article" date="2014" name="Proc. Natl. Acad. Sci. U.S.A.">
        <title>Extensive sampling of basidiomycete genomes demonstrates inadequacy of the white-rot/brown-rot paradigm for wood decay fungi.</title>
        <authorList>
            <person name="Riley R."/>
            <person name="Salamov A.A."/>
            <person name="Brown D.W."/>
            <person name="Nagy L.G."/>
            <person name="Floudas D."/>
            <person name="Held B.W."/>
            <person name="Levasseur A."/>
            <person name="Lombard V."/>
            <person name="Morin E."/>
            <person name="Otillar R."/>
            <person name="Lindquist E.A."/>
            <person name="Sun H."/>
            <person name="LaButti K.M."/>
            <person name="Schmutz J."/>
            <person name="Jabbour D."/>
            <person name="Luo H."/>
            <person name="Baker S.E."/>
            <person name="Pisabarro A.G."/>
            <person name="Walton J.D."/>
            <person name="Blanchette R.A."/>
            <person name="Henrissat B."/>
            <person name="Martin F."/>
            <person name="Cullen D."/>
            <person name="Hibbett D.S."/>
            <person name="Grigoriev I.V."/>
        </authorList>
    </citation>
    <scope>NUCLEOTIDE SEQUENCE [LARGE SCALE GENOMIC DNA]</scope>
    <source>
        <strain evidence="3">MUCL 33604</strain>
    </source>
</reference>
<evidence type="ECO:0000313" key="2">
    <source>
        <dbReference type="EMBL" id="KDQ49650.1"/>
    </source>
</evidence>
<name>A0A067P751_9AGAM</name>
<dbReference type="InterPro" id="IPR040521">
    <property type="entry name" value="KDZ"/>
</dbReference>
<evidence type="ECO:0008006" key="4">
    <source>
        <dbReference type="Google" id="ProtNLM"/>
    </source>
</evidence>
<feature type="compositionally biased region" description="Acidic residues" evidence="1">
    <location>
        <begin position="188"/>
        <end position="201"/>
    </location>
</feature>
<dbReference type="HOGENOM" id="CLU_013084_3_1_1"/>
<organism evidence="2 3">
    <name type="scientific">Jaapia argillacea MUCL 33604</name>
    <dbReference type="NCBI Taxonomy" id="933084"/>
    <lineage>
        <taxon>Eukaryota</taxon>
        <taxon>Fungi</taxon>
        <taxon>Dikarya</taxon>
        <taxon>Basidiomycota</taxon>
        <taxon>Agaricomycotina</taxon>
        <taxon>Agaricomycetes</taxon>
        <taxon>Agaricomycetidae</taxon>
        <taxon>Jaapiales</taxon>
        <taxon>Jaapiaceae</taxon>
        <taxon>Jaapia</taxon>
    </lineage>
</organism>
<evidence type="ECO:0000313" key="3">
    <source>
        <dbReference type="Proteomes" id="UP000027265"/>
    </source>
</evidence>
<keyword evidence="3" id="KW-1185">Reference proteome</keyword>
<proteinExistence type="predicted"/>
<dbReference type="AlphaFoldDB" id="A0A067P751"/>
<accession>A0A067P751</accession>